<dbReference type="EMBL" id="JBGNUJ010000010">
    <property type="protein sequence ID" value="KAL3954744.1"/>
    <property type="molecule type" value="Genomic_DNA"/>
</dbReference>
<evidence type="ECO:0000313" key="2">
    <source>
        <dbReference type="Proteomes" id="UP001638806"/>
    </source>
</evidence>
<comment type="caution">
    <text evidence="1">The sequence shown here is derived from an EMBL/GenBank/DDBJ whole genome shotgun (WGS) entry which is preliminary data.</text>
</comment>
<sequence>MFSTAVQRSAVAHCLACLTAAARASRHRRTAPRCAEVNASPVRVRGTSPAGNVTSRHANIASGRRRKVVSRDAKLVPVSGWEALLTGRLERLWREHKRVGGAVEEQRQVEEESMVLLYSACRRCLSSPSPSLRAHKSQPRRLLTNGQLYVVRGAAQGPQKLSKPRPPGHVSAADFLSPSSLSASSGDRYCESYLAGSRPILSVEDFPSFTHDPATARKDVFRNSSASGHLSNSTSGAGTTDVGTSTQVQDPHARQRRRSSGVSRSDTTRWPDRPKSMVVDRSAVQPVARAVSLHSNRRQHVRSSPDPLPPGAQHLVHLQLKTLHNTQSAVSVTTCESTASQDASRRSPRLERHDGGEGPRHDQDVSPSIPVRRRSLIQTPGVATRVARESPRVLVKTKLERRHTIIETDTLHVPTPRVDKYLSLTSHATDAVPRERAVTPCEADYQQLGGMKFGTLRITNGSPAITPALEPAESEVTCGVYSERPLGHTRASSFESSWPLCTPTGPLVQPQSEISDHNLESRGAQLLDGTVRTVTPATALNSHPIARYGDAAPGIGPLEAAEQPEQAQHATPHLARQDSVARTSNGANDMDYLSPEVFNVRLDPNAKSSSNPRLPLPSKDERGSVARSDSGFVSASTSSSSSSRAPLSKADSGYSSSFSLRSFRSSTKSQGRESTHATSPDSPSSPKAGTLRSLTGRSKRPSLKSSSGSFNLVSRDKSRRLLKADKNGSQPNSPQAAHVRSGSREARTTPSEPRLESRQHLLHRFGQSRRQNVQTAYTSHDSYDSIPAVPSDIEERLHEHNGLFPTASKRVALRVESSQETLKTIVSMDSLYFGEQAAPVSKFTHKGLPTATMQHKDLGIQTGNFLGRTQSQSIRRKPVGSGANIPLHRQSGTPYRFTAAMVQPNCSAPVHRRQICQAQALGR</sequence>
<protein>
    <submittedName>
        <fullName evidence="1">Uncharacterized protein</fullName>
    </submittedName>
</protein>
<gene>
    <name evidence="1" type="ORF">ACCO45_010307</name>
</gene>
<organism evidence="1 2">
    <name type="scientific">Purpureocillium lilacinum</name>
    <name type="common">Paecilomyces lilacinus</name>
    <dbReference type="NCBI Taxonomy" id="33203"/>
    <lineage>
        <taxon>Eukaryota</taxon>
        <taxon>Fungi</taxon>
        <taxon>Dikarya</taxon>
        <taxon>Ascomycota</taxon>
        <taxon>Pezizomycotina</taxon>
        <taxon>Sordariomycetes</taxon>
        <taxon>Hypocreomycetidae</taxon>
        <taxon>Hypocreales</taxon>
        <taxon>Ophiocordycipitaceae</taxon>
        <taxon>Purpureocillium</taxon>
    </lineage>
</organism>
<dbReference type="Proteomes" id="UP001638806">
    <property type="component" value="Unassembled WGS sequence"/>
</dbReference>
<name>A0ACC4DFY1_PURLI</name>
<evidence type="ECO:0000313" key="1">
    <source>
        <dbReference type="EMBL" id="KAL3954744.1"/>
    </source>
</evidence>
<proteinExistence type="predicted"/>
<keyword evidence="2" id="KW-1185">Reference proteome</keyword>
<reference evidence="1" key="1">
    <citation type="submission" date="2024-12" db="EMBL/GenBank/DDBJ databases">
        <title>Comparative genomics and development of molecular markers within Purpureocillium lilacinum and among Purpureocillium species.</title>
        <authorList>
            <person name="Yeh Z.-Y."/>
            <person name="Ni N.-T."/>
            <person name="Lo P.-H."/>
            <person name="Mushyakhwo K."/>
            <person name="Lin C.-F."/>
            <person name="Nai Y.-S."/>
        </authorList>
    </citation>
    <scope>NUCLEOTIDE SEQUENCE</scope>
    <source>
        <strain evidence="1">NCHU-NPUST-175</strain>
    </source>
</reference>
<accession>A0ACC4DFY1</accession>